<dbReference type="CDD" id="cd07247">
    <property type="entry name" value="SgaA_N_like"/>
    <property type="match status" value="1"/>
</dbReference>
<gene>
    <name evidence="3" type="ORF">H9870_09775</name>
</gene>
<dbReference type="InterPro" id="IPR004360">
    <property type="entry name" value="Glyas_Fos-R_dOase_dom"/>
</dbReference>
<evidence type="ECO:0000256" key="1">
    <source>
        <dbReference type="SAM" id="MobiDB-lite"/>
    </source>
</evidence>
<dbReference type="AlphaFoldDB" id="A0A9D1UL45"/>
<evidence type="ECO:0000313" key="3">
    <source>
        <dbReference type="EMBL" id="HIW91934.1"/>
    </source>
</evidence>
<evidence type="ECO:0000259" key="2">
    <source>
        <dbReference type="PROSITE" id="PS51819"/>
    </source>
</evidence>
<dbReference type="Proteomes" id="UP000824190">
    <property type="component" value="Unassembled WGS sequence"/>
</dbReference>
<dbReference type="EMBL" id="DXGC01000078">
    <property type="protein sequence ID" value="HIW91934.1"/>
    <property type="molecule type" value="Genomic_DNA"/>
</dbReference>
<feature type="domain" description="VOC" evidence="2">
    <location>
        <begin position="10"/>
        <end position="120"/>
    </location>
</feature>
<accession>A0A9D1UL45</accession>
<dbReference type="PANTHER" id="PTHR33993:SF14">
    <property type="entry name" value="GB|AAF24581.1"/>
    <property type="match status" value="1"/>
</dbReference>
<name>A0A9D1UL45_9CORY</name>
<reference evidence="3" key="2">
    <citation type="submission" date="2021-04" db="EMBL/GenBank/DDBJ databases">
        <authorList>
            <person name="Gilroy R."/>
        </authorList>
    </citation>
    <scope>NUCLEOTIDE SEQUENCE</scope>
    <source>
        <strain evidence="3">CHK32-1732</strain>
    </source>
</reference>
<dbReference type="InterPro" id="IPR041581">
    <property type="entry name" value="Glyoxalase_6"/>
</dbReference>
<organism evidence="3 4">
    <name type="scientific">Candidatus Corynebacterium avicola</name>
    <dbReference type="NCBI Taxonomy" id="2838527"/>
    <lineage>
        <taxon>Bacteria</taxon>
        <taxon>Bacillati</taxon>
        <taxon>Actinomycetota</taxon>
        <taxon>Actinomycetes</taxon>
        <taxon>Mycobacteriales</taxon>
        <taxon>Corynebacteriaceae</taxon>
        <taxon>Corynebacterium</taxon>
    </lineage>
</organism>
<reference evidence="3" key="1">
    <citation type="journal article" date="2021" name="PeerJ">
        <title>Extensive microbial diversity within the chicken gut microbiome revealed by metagenomics and culture.</title>
        <authorList>
            <person name="Gilroy R."/>
            <person name="Ravi A."/>
            <person name="Getino M."/>
            <person name="Pursley I."/>
            <person name="Horton D.L."/>
            <person name="Alikhan N.F."/>
            <person name="Baker D."/>
            <person name="Gharbi K."/>
            <person name="Hall N."/>
            <person name="Watson M."/>
            <person name="Adriaenssens E.M."/>
            <person name="Foster-Nyarko E."/>
            <person name="Jarju S."/>
            <person name="Secka A."/>
            <person name="Antonio M."/>
            <person name="Oren A."/>
            <person name="Chaudhuri R.R."/>
            <person name="La Ragione R."/>
            <person name="Hildebrand F."/>
            <person name="Pallen M.J."/>
        </authorList>
    </citation>
    <scope>NUCLEOTIDE SEQUENCE</scope>
    <source>
        <strain evidence="3">CHK32-1732</strain>
    </source>
</reference>
<comment type="caution">
    <text evidence="3">The sequence shown here is derived from an EMBL/GenBank/DDBJ whole genome shotgun (WGS) entry which is preliminary data.</text>
</comment>
<dbReference type="SUPFAM" id="SSF54593">
    <property type="entry name" value="Glyoxalase/Bleomycin resistance protein/Dihydroxybiphenyl dioxygenase"/>
    <property type="match status" value="2"/>
</dbReference>
<feature type="region of interest" description="Disordered" evidence="1">
    <location>
        <begin position="254"/>
        <end position="273"/>
    </location>
</feature>
<sequence length="273" mass="29661">MPALVAEPGMPIWIDLATTDLNKAKEFYTELLGWEFDNPCGDGYLVAKKDGMPVAGLGEVPDDKSSLWGLLLYAPDIDHVHEEAVKAGATSILSPRDVGRRGRMSVLVDPSGATIGLKQPAGDEPFFAAGEPGTPVWHELLVGEEYDATIKFYHDLAGWDIRQHSDTAKFHYATGEYAGAPLCGMWDTSELDENPSMWTLYLGCADVDAAAKKVKKFGGKLVRSPWNSELGRLCTLVDPTGALVNLCEIEEPTPETLEDIHEPDILAPDAPQP</sequence>
<feature type="domain" description="VOC" evidence="2">
    <location>
        <begin position="135"/>
        <end position="249"/>
    </location>
</feature>
<dbReference type="Pfam" id="PF18029">
    <property type="entry name" value="Glyoxalase_6"/>
    <property type="match status" value="1"/>
</dbReference>
<dbReference type="Gene3D" id="3.10.180.10">
    <property type="entry name" value="2,3-Dihydroxybiphenyl 1,2-Dioxygenase, domain 1"/>
    <property type="match status" value="2"/>
</dbReference>
<dbReference type="PANTHER" id="PTHR33993">
    <property type="entry name" value="GLYOXALASE-RELATED"/>
    <property type="match status" value="1"/>
</dbReference>
<dbReference type="PROSITE" id="PS51819">
    <property type="entry name" value="VOC"/>
    <property type="match status" value="2"/>
</dbReference>
<protein>
    <submittedName>
        <fullName evidence="3">VOC family protein</fullName>
    </submittedName>
</protein>
<dbReference type="Pfam" id="PF00903">
    <property type="entry name" value="Glyoxalase"/>
    <property type="match status" value="1"/>
</dbReference>
<dbReference type="InterPro" id="IPR052164">
    <property type="entry name" value="Anthracycline_SecMetBiosynth"/>
</dbReference>
<proteinExistence type="predicted"/>
<dbReference type="InterPro" id="IPR029068">
    <property type="entry name" value="Glyas_Bleomycin-R_OHBP_Dase"/>
</dbReference>
<dbReference type="InterPro" id="IPR037523">
    <property type="entry name" value="VOC_core"/>
</dbReference>
<evidence type="ECO:0000313" key="4">
    <source>
        <dbReference type="Proteomes" id="UP000824190"/>
    </source>
</evidence>